<evidence type="ECO:0000313" key="3">
    <source>
        <dbReference type="Proteomes" id="UP000238296"/>
    </source>
</evidence>
<feature type="transmembrane region" description="Helical" evidence="1">
    <location>
        <begin position="145"/>
        <end position="165"/>
    </location>
</feature>
<keyword evidence="1" id="KW-0812">Transmembrane</keyword>
<feature type="transmembrane region" description="Helical" evidence="1">
    <location>
        <begin position="284"/>
        <end position="303"/>
    </location>
</feature>
<dbReference type="GO" id="GO:0005548">
    <property type="term" value="F:phospholipid transporter activity"/>
    <property type="evidence" value="ECO:0007669"/>
    <property type="project" value="TreeGrafter"/>
</dbReference>
<keyword evidence="1" id="KW-1133">Transmembrane helix</keyword>
<feature type="transmembrane region" description="Helical" evidence="1">
    <location>
        <begin position="92"/>
        <end position="113"/>
    </location>
</feature>
<gene>
    <name evidence="2" type="primary">mlaE_21</name>
    <name evidence="2" type="ORF">C1Y40_04707</name>
</gene>
<evidence type="ECO:0000256" key="1">
    <source>
        <dbReference type="SAM" id="Phobius"/>
    </source>
</evidence>
<reference evidence="2 3" key="1">
    <citation type="journal article" date="2017" name="Int. J. Syst. Evol. Microbiol.">
        <title>Mycobacterium talmoniae sp. nov., a slowly growing mycobacterium isolated from human respiratory samples.</title>
        <authorList>
            <person name="Davidson R.M."/>
            <person name="DeGroote M.A."/>
            <person name="Marola J.L."/>
            <person name="Buss S."/>
            <person name="Jones V."/>
            <person name="McNeil M.R."/>
            <person name="Freifeld A.G."/>
            <person name="Elaine Epperson L."/>
            <person name="Hasan N.A."/>
            <person name="Jackson M."/>
            <person name="Iwen P.C."/>
            <person name="Salfinger M."/>
            <person name="Strong M."/>
        </authorList>
    </citation>
    <scope>NUCLEOTIDE SEQUENCE [LARGE SCALE GENOMIC DNA]</scope>
    <source>
        <strain evidence="2 3">ATCC BAA-2683</strain>
    </source>
</reference>
<dbReference type="PANTHER" id="PTHR30188">
    <property type="entry name" value="ABC TRANSPORTER PERMEASE PROTEIN-RELATED"/>
    <property type="match status" value="1"/>
</dbReference>
<feature type="transmembrane region" description="Helical" evidence="1">
    <location>
        <begin position="242"/>
        <end position="264"/>
    </location>
</feature>
<keyword evidence="1" id="KW-0472">Membrane</keyword>
<comment type="caution">
    <text evidence="2">The sequence shown here is derived from an EMBL/GenBank/DDBJ whole genome shotgun (WGS) entry which is preliminary data.</text>
</comment>
<accession>A0A2S8BER3</accession>
<name>A0A2S8BER3_9MYCO</name>
<dbReference type="PANTHER" id="PTHR30188:SF4">
    <property type="entry name" value="PROTEIN TRIGALACTOSYLDIACYLGLYCEROL 1, CHLOROPLASTIC"/>
    <property type="match status" value="1"/>
</dbReference>
<dbReference type="EMBL" id="PPEA01000665">
    <property type="protein sequence ID" value="PQM45142.1"/>
    <property type="molecule type" value="Genomic_DNA"/>
</dbReference>
<dbReference type="Proteomes" id="UP000238296">
    <property type="component" value="Unassembled WGS sequence"/>
</dbReference>
<proteinExistence type="predicted"/>
<dbReference type="InterPro" id="IPR030802">
    <property type="entry name" value="Permease_MalE"/>
</dbReference>
<evidence type="ECO:0000313" key="2">
    <source>
        <dbReference type="EMBL" id="PQM45142.1"/>
    </source>
</evidence>
<dbReference type="Pfam" id="PF02405">
    <property type="entry name" value="MlaE"/>
    <property type="match status" value="1"/>
</dbReference>
<protein>
    <submittedName>
        <fullName evidence="2">Putative phospholipid ABC transporter permease protein MlaE</fullName>
    </submittedName>
</protein>
<feature type="transmembrane region" description="Helical" evidence="1">
    <location>
        <begin position="186"/>
        <end position="208"/>
    </location>
</feature>
<dbReference type="GO" id="GO:0043190">
    <property type="term" value="C:ATP-binding cassette (ABC) transporter complex"/>
    <property type="evidence" value="ECO:0007669"/>
    <property type="project" value="InterPro"/>
</dbReference>
<sequence length="308" mass="32575">MSIEDKPVTRIDIDTPPTLTGQLTELVTEQLASRPSLREALDWLVRYLKNHPITSLGTGGSQVVMGIRALQYLVLDMFTGRFLWGEFIEQTAFVAGAAFLPTVFVTIPVGVTLSIQFSVLAGQVGASSLAGAATGLVIIRQAAPLVAAMLLAVAVGSAVTADLGSRTMREEIQAMEVMGVLPVRRLVVPRLAALIVVGLLLTGITFFVGYVAGYIFNVFLQNGTAGSFIATFSSFSDVGDMWLAFAKAAVFGVIVAIVSCQKGLDTHGGPAGVANSVNAAVVESILLLMLVNVLMSQLYVILFPRQTL</sequence>
<dbReference type="AlphaFoldDB" id="A0A2S8BER3"/>
<organism evidence="2 3">
    <name type="scientific">Mycobacterium talmoniae</name>
    <dbReference type="NCBI Taxonomy" id="1858794"/>
    <lineage>
        <taxon>Bacteria</taxon>
        <taxon>Bacillati</taxon>
        <taxon>Actinomycetota</taxon>
        <taxon>Actinomycetes</taxon>
        <taxon>Mycobacteriales</taxon>
        <taxon>Mycobacteriaceae</taxon>
        <taxon>Mycobacterium</taxon>
    </lineage>
</organism>